<gene>
    <name evidence="2" type="ORF">H8L09_05600</name>
</gene>
<feature type="region of interest" description="Disordered" evidence="1">
    <location>
        <begin position="1"/>
        <end position="32"/>
    </location>
</feature>
<evidence type="ECO:0000313" key="2">
    <source>
        <dbReference type="EMBL" id="MBC5044832.1"/>
    </source>
</evidence>
<dbReference type="EMBL" id="JACNQW010000003">
    <property type="protein sequence ID" value="MBC5044832.1"/>
    <property type="molecule type" value="Genomic_DNA"/>
</dbReference>
<organism evidence="2 3">
    <name type="scientific">Klebsiella quasipneumoniae</name>
    <dbReference type="NCBI Taxonomy" id="1463165"/>
    <lineage>
        <taxon>Bacteria</taxon>
        <taxon>Pseudomonadati</taxon>
        <taxon>Pseudomonadota</taxon>
        <taxon>Gammaproteobacteria</taxon>
        <taxon>Enterobacterales</taxon>
        <taxon>Enterobacteriaceae</taxon>
        <taxon>Klebsiella/Raoultella group</taxon>
        <taxon>Klebsiella</taxon>
        <taxon>Klebsiella pneumoniae complex</taxon>
    </lineage>
</organism>
<name>A0A8H9ZLN7_9ENTR</name>
<dbReference type="AlphaFoldDB" id="A0A8H9ZLN7"/>
<dbReference type="Proteomes" id="UP000646540">
    <property type="component" value="Unassembled WGS sequence"/>
</dbReference>
<comment type="caution">
    <text evidence="2">The sequence shown here is derived from an EMBL/GenBank/DDBJ whole genome shotgun (WGS) entry which is preliminary data.</text>
</comment>
<dbReference type="RefSeq" id="WP_032431109.1">
    <property type="nucleotide sequence ID" value="NZ_AP021950.1"/>
</dbReference>
<reference evidence="2" key="1">
    <citation type="submission" date="2020-08" db="EMBL/GenBank/DDBJ databases">
        <title>Genomic evolution and epidemiology of Klebsiella pneumoniae from a major hospital in Beijing, China, over a fifteen-year period: dissemination of known and novel high-risk clones.</title>
        <authorList>
            <person name="Palmieri M."/>
        </authorList>
    </citation>
    <scope>NUCLEOTIDE SEQUENCE</scope>
    <source>
        <strain evidence="2">K7050</strain>
    </source>
</reference>
<feature type="compositionally biased region" description="Basic and acidic residues" evidence="1">
    <location>
        <begin position="21"/>
        <end position="32"/>
    </location>
</feature>
<accession>A0A8H9ZLN7</accession>
<protein>
    <submittedName>
        <fullName evidence="2">Uncharacterized protein</fullName>
    </submittedName>
</protein>
<sequence>MGAPRQWPEKDMIKNLTTEDQPQKNNEEKTHF</sequence>
<evidence type="ECO:0000256" key="1">
    <source>
        <dbReference type="SAM" id="MobiDB-lite"/>
    </source>
</evidence>
<evidence type="ECO:0000313" key="3">
    <source>
        <dbReference type="Proteomes" id="UP000646540"/>
    </source>
</evidence>
<proteinExistence type="predicted"/>